<proteinExistence type="predicted"/>
<organism evidence="1 2">
    <name type="scientific">Metarhizium anisopliae BRIP 53293</name>
    <dbReference type="NCBI Taxonomy" id="1291518"/>
    <lineage>
        <taxon>Eukaryota</taxon>
        <taxon>Fungi</taxon>
        <taxon>Dikarya</taxon>
        <taxon>Ascomycota</taxon>
        <taxon>Pezizomycotina</taxon>
        <taxon>Sordariomycetes</taxon>
        <taxon>Hypocreomycetidae</taxon>
        <taxon>Hypocreales</taxon>
        <taxon>Clavicipitaceae</taxon>
        <taxon>Metarhizium</taxon>
    </lineage>
</organism>
<evidence type="ECO:0000313" key="2">
    <source>
        <dbReference type="Proteomes" id="UP000054544"/>
    </source>
</evidence>
<dbReference type="EMBL" id="KE384750">
    <property type="protein sequence ID" value="KJK75271.1"/>
    <property type="molecule type" value="Genomic_DNA"/>
</dbReference>
<reference evidence="2" key="1">
    <citation type="journal article" date="2014" name="BMC Genomics">
        <title>The genome sequence of the biocontrol fungus Metarhizium anisopliae and comparative genomics of Metarhizium species.</title>
        <authorList>
            <person name="Pattemore J.A."/>
            <person name="Hane J.K."/>
            <person name="Williams A.H."/>
            <person name="Wilson B.A."/>
            <person name="Stodart B.J."/>
            <person name="Ash G.J."/>
        </authorList>
    </citation>
    <scope>NUCLEOTIDE SEQUENCE [LARGE SCALE GENOMIC DNA]</scope>
    <source>
        <strain evidence="2">BRIP 53293</strain>
    </source>
</reference>
<keyword evidence="2" id="KW-1185">Reference proteome</keyword>
<dbReference type="AlphaFoldDB" id="A0A0D9NMZ3"/>
<sequence>MSKVTVYDAEIPCHTNGAIAEFLDGFGIEIWNWIRVDLPRELIAEASCQVGEISLHRSGNQGPFCGEKEPKLTRPERMVNMLTERLSKKPLLQDLGLDKETEKAPRELY</sequence>
<dbReference type="Proteomes" id="UP000054544">
    <property type="component" value="Unassembled WGS sequence"/>
</dbReference>
<gene>
    <name evidence="1" type="ORF">H634G_09289</name>
</gene>
<protein>
    <submittedName>
        <fullName evidence="1">Uncharacterized protein</fullName>
    </submittedName>
</protein>
<name>A0A0D9NMZ3_METAN</name>
<accession>A0A0D9NMZ3</accession>
<evidence type="ECO:0000313" key="1">
    <source>
        <dbReference type="EMBL" id="KJK75271.1"/>
    </source>
</evidence>